<dbReference type="InterPro" id="IPR050406">
    <property type="entry name" value="FGGY_Carb_Kinase"/>
</dbReference>
<dbReference type="PANTHER" id="PTHR43095">
    <property type="entry name" value="SUGAR KINASE"/>
    <property type="match status" value="1"/>
</dbReference>
<sequence>MTLLGLDVGSSSVIAGILNGTKVLKESTRAFYKSRHDGPKVDVDGDAILRAVREAITSLGPAARKVDAIALAVMSPAWVAMDGKGKALTPLVTHQDRRSVEAALELERRVGKEHHLALVGCRPFPGGISSTTWAWYLRHEPGRLKRADLVGHLNTFLHRRMTGARVTDPSNAS</sequence>
<gene>
    <name evidence="5" type="ORF">AVDCRST_MAG64-1932</name>
</gene>
<dbReference type="InterPro" id="IPR043129">
    <property type="entry name" value="ATPase_NBD"/>
</dbReference>
<dbReference type="Gene3D" id="3.30.420.40">
    <property type="match status" value="1"/>
</dbReference>
<name>A0A6J4P568_9BACT</name>
<protein>
    <recommendedName>
        <fullName evidence="4">Carbohydrate kinase FGGY N-terminal domain-containing protein</fullName>
    </recommendedName>
</protein>
<dbReference type="Pfam" id="PF00370">
    <property type="entry name" value="FGGY_N"/>
    <property type="match status" value="1"/>
</dbReference>
<evidence type="ECO:0000259" key="4">
    <source>
        <dbReference type="Pfam" id="PF00370"/>
    </source>
</evidence>
<comment type="similarity">
    <text evidence="1">Belongs to the FGGY kinase family.</text>
</comment>
<evidence type="ECO:0000313" key="5">
    <source>
        <dbReference type="EMBL" id="CAA9405039.1"/>
    </source>
</evidence>
<dbReference type="AlphaFoldDB" id="A0A6J4P568"/>
<accession>A0A6J4P568</accession>
<keyword evidence="3" id="KW-0418">Kinase</keyword>
<dbReference type="SUPFAM" id="SSF53067">
    <property type="entry name" value="Actin-like ATPase domain"/>
    <property type="match status" value="1"/>
</dbReference>
<feature type="non-terminal residue" evidence="5">
    <location>
        <position position="173"/>
    </location>
</feature>
<dbReference type="EMBL" id="CADCUQ010000442">
    <property type="protein sequence ID" value="CAA9405039.1"/>
    <property type="molecule type" value="Genomic_DNA"/>
</dbReference>
<dbReference type="GO" id="GO:0016301">
    <property type="term" value="F:kinase activity"/>
    <property type="evidence" value="ECO:0007669"/>
    <property type="project" value="UniProtKB-KW"/>
</dbReference>
<dbReference type="GO" id="GO:0005975">
    <property type="term" value="P:carbohydrate metabolic process"/>
    <property type="evidence" value="ECO:0007669"/>
    <property type="project" value="InterPro"/>
</dbReference>
<evidence type="ECO:0000256" key="3">
    <source>
        <dbReference type="ARBA" id="ARBA00022777"/>
    </source>
</evidence>
<evidence type="ECO:0000256" key="1">
    <source>
        <dbReference type="ARBA" id="ARBA00009156"/>
    </source>
</evidence>
<evidence type="ECO:0000256" key="2">
    <source>
        <dbReference type="ARBA" id="ARBA00022679"/>
    </source>
</evidence>
<keyword evidence="2" id="KW-0808">Transferase</keyword>
<organism evidence="5">
    <name type="scientific">uncultured Phycisphaerae bacterium</name>
    <dbReference type="NCBI Taxonomy" id="904963"/>
    <lineage>
        <taxon>Bacteria</taxon>
        <taxon>Pseudomonadati</taxon>
        <taxon>Planctomycetota</taxon>
        <taxon>Phycisphaerae</taxon>
        <taxon>environmental samples</taxon>
    </lineage>
</organism>
<dbReference type="InterPro" id="IPR018484">
    <property type="entry name" value="FGGY_N"/>
</dbReference>
<feature type="domain" description="Carbohydrate kinase FGGY N-terminal" evidence="4">
    <location>
        <begin position="3"/>
        <end position="173"/>
    </location>
</feature>
<reference evidence="5" key="1">
    <citation type="submission" date="2020-02" db="EMBL/GenBank/DDBJ databases">
        <authorList>
            <person name="Meier V. D."/>
        </authorList>
    </citation>
    <scope>NUCLEOTIDE SEQUENCE</scope>
    <source>
        <strain evidence="5">AVDCRST_MAG64</strain>
    </source>
</reference>
<proteinExistence type="inferred from homology"/>